<sequence>MARLVRCPDCENILPEPAGYSVYRCMGCRALLQVSGRNLQRTTQATWTAFDDVPLPQAPPSAMATSNPSSRLSVPLHAPLHVPTSSLPPISPIPPPSLPPINVHPPPVNISSSHNSFMTPYTPVSEEANFRGVGKIRKVFIPVSEEPISQKPHLWTSQEGRTMQCHRWAYSALGRVLHFLRNVKIKDLTMEKKAEFDKLWGEMNLFNFDLTWLAIKHDQVMNAGVDEEMLKVVEEQKKNISSLELNINEMKLQLVEAEHKLEEQKVVLADLDRNMPNLDSVIDF</sequence>
<evidence type="ECO:0000313" key="3">
    <source>
        <dbReference type="EMBL" id="KAJ7969148.1"/>
    </source>
</evidence>
<feature type="domain" description="Enhanced disease resistance 4-like N-terminal" evidence="2">
    <location>
        <begin position="2"/>
        <end position="33"/>
    </location>
</feature>
<dbReference type="Proteomes" id="UP001163823">
    <property type="component" value="Chromosome 5"/>
</dbReference>
<feature type="coiled-coil region" evidence="1">
    <location>
        <begin position="233"/>
        <end position="274"/>
    </location>
</feature>
<dbReference type="EMBL" id="JARAOO010000005">
    <property type="protein sequence ID" value="KAJ7969148.1"/>
    <property type="molecule type" value="Genomic_DNA"/>
</dbReference>
<keyword evidence="3" id="KW-0378">Hydrolase</keyword>
<comment type="caution">
    <text evidence="3">The sequence shown here is derived from an EMBL/GenBank/DDBJ whole genome shotgun (WGS) entry which is preliminary data.</text>
</comment>
<dbReference type="AlphaFoldDB" id="A0AAD7PVA4"/>
<evidence type="ECO:0000313" key="4">
    <source>
        <dbReference type="Proteomes" id="UP001163823"/>
    </source>
</evidence>
<dbReference type="InterPro" id="IPR055126">
    <property type="entry name" value="EDR4-like_N"/>
</dbReference>
<evidence type="ECO:0000259" key="2">
    <source>
        <dbReference type="Pfam" id="PF22910"/>
    </source>
</evidence>
<keyword evidence="4" id="KW-1185">Reference proteome</keyword>
<keyword evidence="1" id="KW-0175">Coiled coil</keyword>
<dbReference type="Pfam" id="PF22910">
    <property type="entry name" value="EDR4-like_1st"/>
    <property type="match status" value="1"/>
</dbReference>
<gene>
    <name evidence="3" type="ORF">O6P43_013149</name>
</gene>
<protein>
    <submittedName>
        <fullName evidence="3">Ubiquitin carboxyl-terminal hydrolase family protein</fullName>
    </submittedName>
</protein>
<dbReference type="KEGG" id="qsa:O6P43_013149"/>
<organism evidence="3 4">
    <name type="scientific">Quillaja saponaria</name>
    <name type="common">Soap bark tree</name>
    <dbReference type="NCBI Taxonomy" id="32244"/>
    <lineage>
        <taxon>Eukaryota</taxon>
        <taxon>Viridiplantae</taxon>
        <taxon>Streptophyta</taxon>
        <taxon>Embryophyta</taxon>
        <taxon>Tracheophyta</taxon>
        <taxon>Spermatophyta</taxon>
        <taxon>Magnoliopsida</taxon>
        <taxon>eudicotyledons</taxon>
        <taxon>Gunneridae</taxon>
        <taxon>Pentapetalae</taxon>
        <taxon>rosids</taxon>
        <taxon>fabids</taxon>
        <taxon>Fabales</taxon>
        <taxon>Quillajaceae</taxon>
        <taxon>Quillaja</taxon>
    </lineage>
</organism>
<reference evidence="3" key="1">
    <citation type="journal article" date="2023" name="Science">
        <title>Elucidation of the pathway for biosynthesis of saponin adjuvants from the soapbark tree.</title>
        <authorList>
            <person name="Reed J."/>
            <person name="Orme A."/>
            <person name="El-Demerdash A."/>
            <person name="Owen C."/>
            <person name="Martin L.B.B."/>
            <person name="Misra R.C."/>
            <person name="Kikuchi S."/>
            <person name="Rejzek M."/>
            <person name="Martin A.C."/>
            <person name="Harkess A."/>
            <person name="Leebens-Mack J."/>
            <person name="Louveau T."/>
            <person name="Stephenson M.J."/>
            <person name="Osbourn A."/>
        </authorList>
    </citation>
    <scope>NUCLEOTIDE SEQUENCE</scope>
    <source>
        <strain evidence="3">S10</strain>
    </source>
</reference>
<name>A0AAD7PVA4_QUISA</name>
<accession>A0AAD7PVA4</accession>
<evidence type="ECO:0000256" key="1">
    <source>
        <dbReference type="SAM" id="Coils"/>
    </source>
</evidence>
<dbReference type="GO" id="GO:0016787">
    <property type="term" value="F:hydrolase activity"/>
    <property type="evidence" value="ECO:0007669"/>
    <property type="project" value="UniProtKB-KW"/>
</dbReference>
<proteinExistence type="predicted"/>